<evidence type="ECO:0008006" key="4">
    <source>
        <dbReference type="Google" id="ProtNLM"/>
    </source>
</evidence>
<reference evidence="3" key="1">
    <citation type="journal article" date="2019" name="Int. J. Syst. Evol. Microbiol.">
        <title>The Global Catalogue of Microorganisms (GCM) 10K type strain sequencing project: providing services to taxonomists for standard genome sequencing and annotation.</title>
        <authorList>
            <consortium name="The Broad Institute Genomics Platform"/>
            <consortium name="The Broad Institute Genome Sequencing Center for Infectious Disease"/>
            <person name="Wu L."/>
            <person name="Ma J."/>
        </authorList>
    </citation>
    <scope>NUCLEOTIDE SEQUENCE [LARGE SCALE GENOMIC DNA]</scope>
    <source>
        <strain evidence="3">JCM 14306</strain>
    </source>
</reference>
<dbReference type="Proteomes" id="UP001501319">
    <property type="component" value="Unassembled WGS sequence"/>
</dbReference>
<dbReference type="Pfam" id="PF03091">
    <property type="entry name" value="CutA1"/>
    <property type="match status" value="1"/>
</dbReference>
<keyword evidence="3" id="KW-1185">Reference proteome</keyword>
<comment type="similarity">
    <text evidence="1">Belongs to the CutA family.</text>
</comment>
<evidence type="ECO:0000313" key="2">
    <source>
        <dbReference type="EMBL" id="GAA1633654.1"/>
    </source>
</evidence>
<proteinExistence type="inferred from homology"/>
<accession>A0ABP4R9C6</accession>
<dbReference type="InterPro" id="IPR011322">
    <property type="entry name" value="N-reg_PII-like_a/b"/>
</dbReference>
<evidence type="ECO:0000313" key="3">
    <source>
        <dbReference type="Proteomes" id="UP001501319"/>
    </source>
</evidence>
<protein>
    <recommendedName>
        <fullName evidence="4">Divalent-cation tolerance protein CutA</fullName>
    </recommendedName>
</protein>
<organism evidence="2 3">
    <name type="scientific">Kribbella alba</name>
    <dbReference type="NCBI Taxonomy" id="190197"/>
    <lineage>
        <taxon>Bacteria</taxon>
        <taxon>Bacillati</taxon>
        <taxon>Actinomycetota</taxon>
        <taxon>Actinomycetes</taxon>
        <taxon>Propionibacteriales</taxon>
        <taxon>Kribbellaceae</taxon>
        <taxon>Kribbella</taxon>
    </lineage>
</organism>
<sequence>MDLLGVLQRRGVGEGDEWEVTLKTTITRYAELEAHLLTEHPWDNPEVTATEIGHGSPSYLAWLDRSTNP</sequence>
<dbReference type="EMBL" id="BAAANE010000004">
    <property type="protein sequence ID" value="GAA1633654.1"/>
    <property type="molecule type" value="Genomic_DNA"/>
</dbReference>
<evidence type="ECO:0000256" key="1">
    <source>
        <dbReference type="ARBA" id="ARBA00010169"/>
    </source>
</evidence>
<dbReference type="InterPro" id="IPR004323">
    <property type="entry name" value="Ion_tolerance_CutA"/>
</dbReference>
<dbReference type="InterPro" id="IPR015867">
    <property type="entry name" value="N-reg_PII/ATP_PRibTrfase_C"/>
</dbReference>
<dbReference type="Gene3D" id="3.30.70.120">
    <property type="match status" value="1"/>
</dbReference>
<gene>
    <name evidence="2" type="ORF">GCM10009744_22750</name>
</gene>
<name>A0ABP4R9C6_9ACTN</name>
<dbReference type="SUPFAM" id="SSF54913">
    <property type="entry name" value="GlnB-like"/>
    <property type="match status" value="1"/>
</dbReference>
<comment type="caution">
    <text evidence="2">The sequence shown here is derived from an EMBL/GenBank/DDBJ whole genome shotgun (WGS) entry which is preliminary data.</text>
</comment>